<organism evidence="2 3">
    <name type="scientific">Sulfurifustis variabilis</name>
    <dbReference type="NCBI Taxonomy" id="1675686"/>
    <lineage>
        <taxon>Bacteria</taxon>
        <taxon>Pseudomonadati</taxon>
        <taxon>Pseudomonadota</taxon>
        <taxon>Gammaproteobacteria</taxon>
        <taxon>Acidiferrobacterales</taxon>
        <taxon>Acidiferrobacteraceae</taxon>
        <taxon>Sulfurifustis</taxon>
    </lineage>
</organism>
<keyword evidence="2" id="KW-0378">Hydrolase</keyword>
<dbReference type="GO" id="GO:0016020">
    <property type="term" value="C:membrane"/>
    <property type="evidence" value="ECO:0007669"/>
    <property type="project" value="TreeGrafter"/>
</dbReference>
<dbReference type="AlphaFoldDB" id="A0A1B4V581"/>
<evidence type="ECO:0000313" key="2">
    <source>
        <dbReference type="EMBL" id="BAU48699.1"/>
    </source>
</evidence>
<proteinExistence type="predicted"/>
<keyword evidence="3" id="KW-1185">Reference proteome</keyword>
<dbReference type="GO" id="GO:0016787">
    <property type="term" value="F:hydrolase activity"/>
    <property type="evidence" value="ECO:0007669"/>
    <property type="project" value="UniProtKB-KW"/>
</dbReference>
<dbReference type="InterPro" id="IPR000073">
    <property type="entry name" value="AB_hydrolase_1"/>
</dbReference>
<dbReference type="PANTHER" id="PTHR43798">
    <property type="entry name" value="MONOACYLGLYCEROL LIPASE"/>
    <property type="match status" value="1"/>
</dbReference>
<dbReference type="Proteomes" id="UP000218899">
    <property type="component" value="Chromosome"/>
</dbReference>
<dbReference type="KEGG" id="sva:SVA_2149"/>
<name>A0A1B4V581_9GAMM</name>
<reference evidence="2 3" key="1">
    <citation type="submission" date="2015-08" db="EMBL/GenBank/DDBJ databases">
        <title>Complete genome sequence of Sulfurifustis variabilis.</title>
        <authorList>
            <person name="Miura A."/>
            <person name="Kojima H."/>
            <person name="Fukui M."/>
        </authorList>
    </citation>
    <scope>NUCLEOTIDE SEQUENCE [LARGE SCALE GENOMIC DNA]</scope>
    <source>
        <strain evidence="3">skN76</strain>
    </source>
</reference>
<dbReference type="PANTHER" id="PTHR43798:SF33">
    <property type="entry name" value="HYDROLASE, PUTATIVE (AFU_ORTHOLOGUE AFUA_2G14860)-RELATED"/>
    <property type="match status" value="1"/>
</dbReference>
<accession>A0A1B4V581</accession>
<dbReference type="SUPFAM" id="SSF53474">
    <property type="entry name" value="alpha/beta-Hydrolases"/>
    <property type="match status" value="1"/>
</dbReference>
<dbReference type="Gene3D" id="3.40.50.1820">
    <property type="entry name" value="alpha/beta hydrolase"/>
    <property type="match status" value="1"/>
</dbReference>
<feature type="domain" description="AB hydrolase-1" evidence="1">
    <location>
        <begin position="28"/>
        <end position="171"/>
    </location>
</feature>
<evidence type="ECO:0000313" key="3">
    <source>
        <dbReference type="Proteomes" id="UP000218899"/>
    </source>
</evidence>
<dbReference type="Pfam" id="PF00561">
    <property type="entry name" value="Abhydrolase_1"/>
    <property type="match status" value="1"/>
</dbReference>
<dbReference type="OrthoDB" id="9808398at2"/>
<dbReference type="EMBL" id="AP014936">
    <property type="protein sequence ID" value="BAU48699.1"/>
    <property type="molecule type" value="Genomic_DNA"/>
</dbReference>
<gene>
    <name evidence="2" type="ORF">SVA_2149</name>
</gene>
<dbReference type="InterPro" id="IPR029058">
    <property type="entry name" value="AB_hydrolase_fold"/>
</dbReference>
<sequence>MDMSKACVLPDGAVLHYRVWRAARSRGRVVLLHGLASNLTRWSEFVEHTCLKDRWDLLRPDLRGHGGSFTRGRLSMEIWSDDLRALLDAEGCERAVFVGHSLGAHVALHFAARHRESVLGLALIDPAFPEALRGRMRWLRPFAPALRAAGALLGFLNRLGLRRKVLPQRDLRALDERVRADLLAHGRTEDFIRRYSSVRADLKYFPPAHYLTELAEMLRPLPSLAGLDLPALVLLSKGLTYTDPERTRRLLAGAPLVESVTVDAFHWPLTESPAAVRGEIEAWTERRFSDRAQSTTPA</sequence>
<dbReference type="InterPro" id="IPR050266">
    <property type="entry name" value="AB_hydrolase_sf"/>
</dbReference>
<protein>
    <submittedName>
        <fullName evidence="2">Alpha/beta hydrolase</fullName>
    </submittedName>
</protein>
<evidence type="ECO:0000259" key="1">
    <source>
        <dbReference type="Pfam" id="PF00561"/>
    </source>
</evidence>